<protein>
    <submittedName>
        <fullName evidence="1">Uncharacterized protein</fullName>
    </submittedName>
</protein>
<name>A0AAX0J0S0_CORDP</name>
<dbReference type="AlphaFoldDB" id="A0AAX0J0S0"/>
<organism evidence="1 2">
    <name type="scientific">Corynebacterium diphtheriae bv. gravis</name>
    <dbReference type="NCBI Taxonomy" id="1720349"/>
    <lineage>
        <taxon>Bacteria</taxon>
        <taxon>Bacillati</taxon>
        <taxon>Actinomycetota</taxon>
        <taxon>Actinomycetes</taxon>
        <taxon>Mycobacteriales</taxon>
        <taxon>Corynebacteriaceae</taxon>
        <taxon>Corynebacterium</taxon>
    </lineage>
</organism>
<evidence type="ECO:0000313" key="2">
    <source>
        <dbReference type="Proteomes" id="UP000186159"/>
    </source>
</evidence>
<dbReference type="EMBL" id="LJXR01000022">
    <property type="protein sequence ID" value="OKY21961.1"/>
    <property type="molecule type" value="Genomic_DNA"/>
</dbReference>
<dbReference type="Proteomes" id="UP000186159">
    <property type="component" value="Unassembled WGS sequence"/>
</dbReference>
<sequence length="135" mass="13991">MLRYLFQGCFRGLCGGDEDGVDSSLLGGCDERLAFADRDVGKQDGVYAGVGEFLIELGDPAGEGNVAVDEHADGKFGEFFADLSDQFQRAIDGGSVVEGTEVGALDCGAVCYRVGEGDAEFEGVGTRGNGGTDDC</sequence>
<gene>
    <name evidence="1" type="ORF">AOT42_03695</name>
</gene>
<reference evidence="1 2" key="1">
    <citation type="submission" date="2015-09" db="EMBL/GenBank/DDBJ databases">
        <title>Genome sequencing of Corynebacterium diphtheriae Bv. Gravis strain DSM 44123.</title>
        <authorList>
            <person name="Sangal V."/>
            <person name="Burkovski A."/>
        </authorList>
    </citation>
    <scope>NUCLEOTIDE SEQUENCE [LARGE SCALE GENOMIC DNA]</scope>
    <source>
        <strain evidence="1 2">DSM 44123</strain>
    </source>
</reference>
<proteinExistence type="predicted"/>
<accession>A0AAX0J0S0</accession>
<comment type="caution">
    <text evidence="1">The sequence shown here is derived from an EMBL/GenBank/DDBJ whole genome shotgun (WGS) entry which is preliminary data.</text>
</comment>
<evidence type="ECO:0000313" key="1">
    <source>
        <dbReference type="EMBL" id="OKY21961.1"/>
    </source>
</evidence>